<keyword evidence="4" id="KW-1185">Reference proteome</keyword>
<keyword evidence="2" id="KW-0472">Membrane</keyword>
<dbReference type="PANTHER" id="PTHR11328">
    <property type="entry name" value="MAJOR FACILITATOR SUPERFAMILY DOMAIN-CONTAINING PROTEIN"/>
    <property type="match status" value="1"/>
</dbReference>
<dbReference type="GO" id="GO:0005886">
    <property type="term" value="C:plasma membrane"/>
    <property type="evidence" value="ECO:0007669"/>
    <property type="project" value="TreeGrafter"/>
</dbReference>
<dbReference type="SUPFAM" id="SSF103473">
    <property type="entry name" value="MFS general substrate transporter"/>
    <property type="match status" value="1"/>
</dbReference>
<feature type="transmembrane region" description="Helical" evidence="2">
    <location>
        <begin position="92"/>
        <end position="113"/>
    </location>
</feature>
<evidence type="ECO:0000256" key="1">
    <source>
        <dbReference type="ARBA" id="ARBA00009617"/>
    </source>
</evidence>
<comment type="similarity">
    <text evidence="1">Belongs to the sodium:galactoside symporter (TC 2.A.2) family.</text>
</comment>
<dbReference type="GO" id="GO:0008643">
    <property type="term" value="P:carbohydrate transport"/>
    <property type="evidence" value="ECO:0007669"/>
    <property type="project" value="InterPro"/>
</dbReference>
<feature type="transmembrane region" description="Helical" evidence="2">
    <location>
        <begin position="324"/>
        <end position="350"/>
    </location>
</feature>
<dbReference type="Proteomes" id="UP000503162">
    <property type="component" value="Chromosome"/>
</dbReference>
<evidence type="ECO:0000256" key="2">
    <source>
        <dbReference type="SAM" id="Phobius"/>
    </source>
</evidence>
<feature type="transmembrane region" description="Helical" evidence="2">
    <location>
        <begin position="371"/>
        <end position="391"/>
    </location>
</feature>
<feature type="transmembrane region" description="Helical" evidence="2">
    <location>
        <begin position="269"/>
        <end position="287"/>
    </location>
</feature>
<protein>
    <submittedName>
        <fullName evidence="3">MFS transporter</fullName>
    </submittedName>
</protein>
<reference evidence="3 4" key="1">
    <citation type="submission" date="2020-03" db="EMBL/GenBank/DDBJ databases">
        <title>Hydrogenophaga sp. nov. isolated from cyanobacterial mat.</title>
        <authorList>
            <person name="Thorat V."/>
            <person name="Kirdat K."/>
            <person name="Tiwarekar B."/>
            <person name="Costa E.D."/>
            <person name="Yadav A."/>
        </authorList>
    </citation>
    <scope>NUCLEOTIDE SEQUENCE [LARGE SCALE GENOMIC DNA]</scope>
    <source>
        <strain evidence="3 4">BA0156</strain>
    </source>
</reference>
<dbReference type="GO" id="GO:0015293">
    <property type="term" value="F:symporter activity"/>
    <property type="evidence" value="ECO:0007669"/>
    <property type="project" value="InterPro"/>
</dbReference>
<dbReference type="Gene3D" id="1.20.1250.20">
    <property type="entry name" value="MFS general substrate transporter like domains"/>
    <property type="match status" value="2"/>
</dbReference>
<feature type="transmembrane region" description="Helical" evidence="2">
    <location>
        <begin position="125"/>
        <end position="146"/>
    </location>
</feature>
<feature type="transmembrane region" description="Helical" evidence="2">
    <location>
        <begin position="232"/>
        <end position="257"/>
    </location>
</feature>
<organism evidence="3 4">
    <name type="scientific">Hydrogenophaga crocea</name>
    <dbReference type="NCBI Taxonomy" id="2716225"/>
    <lineage>
        <taxon>Bacteria</taxon>
        <taxon>Pseudomonadati</taxon>
        <taxon>Pseudomonadota</taxon>
        <taxon>Betaproteobacteria</taxon>
        <taxon>Burkholderiales</taxon>
        <taxon>Comamonadaceae</taxon>
        <taxon>Hydrogenophaga</taxon>
    </lineage>
</organism>
<keyword evidence="2" id="KW-0812">Transmembrane</keyword>
<dbReference type="RefSeq" id="WP_166228945.1">
    <property type="nucleotide sequence ID" value="NZ_CP049989.1"/>
</dbReference>
<dbReference type="InterPro" id="IPR039672">
    <property type="entry name" value="MFS_2"/>
</dbReference>
<sequence>MSQAAAPSDPAAAFTAPGGWRHGLGYGLLGLPLAFVALPLYVLLPNHYAREFAAPLAALGGVLLAARAVDAVLDPLIGRWCDRLAARSQRRLLLAAALAAVLLALGLWALLFPPAAVRAQGATALLAWAGVGMALTCTAFSVVSVAHQAWGARLGGNEAQRGRVVAWREALSLVGVLLASVLPTVAGLGATVAAFALLLALGWWAWARSLAPLNPGIAMPHAGRSPLRQGAFLRLLVVFVVNGTASAVPATLVLFFVQDRLQAPAAWEPLFLLTYFLSAALAIPLWLRLVPRLGLARTWLVGMLLAVLGFVWAATLGAGDTLPFLLVCAITGIAVGTDLTLPGALLAGLIGQLGERGHREGAYFGWWNFATKFNLALAAGLALPLLGWFGYQPGARDAQALQTLSAAYCLLPCALKLIAAAALHGLVIRGPQPAALRTASL</sequence>
<feature type="transmembrane region" description="Helical" evidence="2">
    <location>
        <begin position="403"/>
        <end position="427"/>
    </location>
</feature>
<dbReference type="KEGG" id="hcz:G9Q37_16780"/>
<dbReference type="AlphaFoldDB" id="A0A6G8IL22"/>
<gene>
    <name evidence="3" type="ORF">G9Q37_16780</name>
</gene>
<name>A0A6G8IL22_9BURK</name>
<feature type="transmembrane region" description="Helical" evidence="2">
    <location>
        <begin position="299"/>
        <end position="318"/>
    </location>
</feature>
<dbReference type="Pfam" id="PF13347">
    <property type="entry name" value="MFS_2"/>
    <property type="match status" value="1"/>
</dbReference>
<feature type="transmembrane region" description="Helical" evidence="2">
    <location>
        <begin position="24"/>
        <end position="44"/>
    </location>
</feature>
<accession>A0A6G8IL22</accession>
<feature type="transmembrane region" description="Helical" evidence="2">
    <location>
        <begin position="192"/>
        <end position="211"/>
    </location>
</feature>
<evidence type="ECO:0000313" key="4">
    <source>
        <dbReference type="Proteomes" id="UP000503162"/>
    </source>
</evidence>
<dbReference type="EMBL" id="CP049989">
    <property type="protein sequence ID" value="QIM53690.1"/>
    <property type="molecule type" value="Genomic_DNA"/>
</dbReference>
<dbReference type="InterPro" id="IPR036259">
    <property type="entry name" value="MFS_trans_sf"/>
</dbReference>
<keyword evidence="2" id="KW-1133">Transmembrane helix</keyword>
<proteinExistence type="inferred from homology"/>
<evidence type="ECO:0000313" key="3">
    <source>
        <dbReference type="EMBL" id="QIM53690.1"/>
    </source>
</evidence>
<feature type="transmembrane region" description="Helical" evidence="2">
    <location>
        <begin position="166"/>
        <end position="186"/>
    </location>
</feature>
<dbReference type="PANTHER" id="PTHR11328:SF24">
    <property type="entry name" value="MAJOR FACILITATOR SUPERFAMILY (MFS) PROFILE DOMAIN-CONTAINING PROTEIN"/>
    <property type="match status" value="1"/>
</dbReference>